<evidence type="ECO:0000256" key="2">
    <source>
        <dbReference type="ARBA" id="ARBA00008661"/>
    </source>
</evidence>
<comment type="similarity">
    <text evidence="2 10">Belongs to the glycosyltransferase 31 family.</text>
</comment>
<evidence type="ECO:0000256" key="9">
    <source>
        <dbReference type="ARBA" id="ARBA00023136"/>
    </source>
</evidence>
<keyword evidence="12" id="KW-1185">Reference proteome</keyword>
<dbReference type="PANTHER" id="PTHR11214">
    <property type="entry name" value="BETA-1,3-N-ACETYLGLUCOSAMINYLTRANSFERASE"/>
    <property type="match status" value="1"/>
</dbReference>
<evidence type="ECO:0000313" key="11">
    <source>
        <dbReference type="EMBL" id="GMT05251.1"/>
    </source>
</evidence>
<keyword evidence="9" id="KW-0472">Membrane</keyword>
<evidence type="ECO:0000256" key="10">
    <source>
        <dbReference type="RuleBase" id="RU363063"/>
    </source>
</evidence>
<keyword evidence="7" id="KW-1133">Transmembrane helix</keyword>
<dbReference type="Pfam" id="PF01762">
    <property type="entry name" value="Galactosyl_T"/>
    <property type="match status" value="1"/>
</dbReference>
<evidence type="ECO:0000256" key="1">
    <source>
        <dbReference type="ARBA" id="ARBA00004323"/>
    </source>
</evidence>
<keyword evidence="6" id="KW-0735">Signal-anchor</keyword>
<evidence type="ECO:0000256" key="3">
    <source>
        <dbReference type="ARBA" id="ARBA00022676"/>
    </source>
</evidence>
<gene>
    <name evidence="11" type="ORF">PENTCL1PPCAC_27425</name>
</gene>
<evidence type="ECO:0000256" key="6">
    <source>
        <dbReference type="ARBA" id="ARBA00022968"/>
    </source>
</evidence>
<dbReference type="AlphaFoldDB" id="A0AAV5UE47"/>
<comment type="caution">
    <text evidence="11">The sequence shown here is derived from an EMBL/GenBank/DDBJ whole genome shotgun (WGS) entry which is preliminary data.</text>
</comment>
<accession>A0AAV5UE47</accession>
<keyword evidence="8 10" id="KW-0333">Golgi apparatus</keyword>
<name>A0AAV5UE47_9BILA</name>
<dbReference type="EMBL" id="BTSX01000006">
    <property type="protein sequence ID" value="GMT05251.1"/>
    <property type="molecule type" value="Genomic_DNA"/>
</dbReference>
<dbReference type="EC" id="2.4.1.-" evidence="10"/>
<keyword evidence="4" id="KW-0808">Transferase</keyword>
<keyword evidence="5" id="KW-0812">Transmembrane</keyword>
<dbReference type="GO" id="GO:0006493">
    <property type="term" value="P:protein O-linked glycosylation"/>
    <property type="evidence" value="ECO:0007669"/>
    <property type="project" value="TreeGrafter"/>
</dbReference>
<reference evidence="11" key="1">
    <citation type="submission" date="2023-10" db="EMBL/GenBank/DDBJ databases">
        <title>Genome assembly of Pristionchus species.</title>
        <authorList>
            <person name="Yoshida K."/>
            <person name="Sommer R.J."/>
        </authorList>
    </citation>
    <scope>NUCLEOTIDE SEQUENCE</scope>
    <source>
        <strain evidence="11">RS0144</strain>
    </source>
</reference>
<dbReference type="InterPro" id="IPR002659">
    <property type="entry name" value="Glyco_trans_31"/>
</dbReference>
<proteinExistence type="inferred from homology"/>
<comment type="subcellular location">
    <subcellularLocation>
        <location evidence="1 10">Golgi apparatus membrane</location>
        <topology evidence="1 10">Single-pass type II membrane protein</topology>
    </subcellularLocation>
</comment>
<protein>
    <recommendedName>
        <fullName evidence="10">Hexosyltransferase</fullName>
        <ecNumber evidence="10">2.4.1.-</ecNumber>
    </recommendedName>
</protein>
<evidence type="ECO:0000256" key="7">
    <source>
        <dbReference type="ARBA" id="ARBA00022989"/>
    </source>
</evidence>
<evidence type="ECO:0000256" key="4">
    <source>
        <dbReference type="ARBA" id="ARBA00022679"/>
    </source>
</evidence>
<dbReference type="GO" id="GO:0000139">
    <property type="term" value="C:Golgi membrane"/>
    <property type="evidence" value="ECO:0007669"/>
    <property type="project" value="UniProtKB-SubCell"/>
</dbReference>
<dbReference type="Proteomes" id="UP001432027">
    <property type="component" value="Unassembled WGS sequence"/>
</dbReference>
<dbReference type="PANTHER" id="PTHR11214:SF349">
    <property type="entry name" value="BETA-1,3-GALACTOSYLTRANSFERASE BRN"/>
    <property type="match status" value="1"/>
</dbReference>
<sequence length="347" mass="39473">SNAAMSKSGRLLTMRGLRGAVRGNGWRLAVAGVLLLWMSGLTDHFFATSYAEFSWPPHIHLRVKVDELIRSRKSVAALPNSWNRSVEITPDCGKGAYRNVKQSKRVLVIVKSAVANFEARTVIRRTWGREQQQGEWGLRFVFVLGSSPDRSLSNRVMREADEHHDILLSTDFVDQYYNNGKKFGLSLWLSTASPLALSCPSAFTLLIDDDYMVSRRNLIRLLSFRRWDEPLYEGWMMQSSPFRFRLHKHRVSLAEYPFDAYPPYITAGAVFLSAHSAERFYYGSLFVKLYAFDDVYAGILAKQLSIEPQHNEGFLYWSSASQNIDWTNTVAAHGFSPSDIIGLFPPT</sequence>
<evidence type="ECO:0000256" key="8">
    <source>
        <dbReference type="ARBA" id="ARBA00023034"/>
    </source>
</evidence>
<evidence type="ECO:0000256" key="5">
    <source>
        <dbReference type="ARBA" id="ARBA00022692"/>
    </source>
</evidence>
<organism evidence="11 12">
    <name type="scientific">Pristionchus entomophagus</name>
    <dbReference type="NCBI Taxonomy" id="358040"/>
    <lineage>
        <taxon>Eukaryota</taxon>
        <taxon>Metazoa</taxon>
        <taxon>Ecdysozoa</taxon>
        <taxon>Nematoda</taxon>
        <taxon>Chromadorea</taxon>
        <taxon>Rhabditida</taxon>
        <taxon>Rhabditina</taxon>
        <taxon>Diplogasteromorpha</taxon>
        <taxon>Diplogasteroidea</taxon>
        <taxon>Neodiplogasteridae</taxon>
        <taxon>Pristionchus</taxon>
    </lineage>
</organism>
<dbReference type="Gene3D" id="3.90.550.50">
    <property type="match status" value="1"/>
</dbReference>
<feature type="non-terminal residue" evidence="11">
    <location>
        <position position="1"/>
    </location>
</feature>
<evidence type="ECO:0000313" key="12">
    <source>
        <dbReference type="Proteomes" id="UP001432027"/>
    </source>
</evidence>
<dbReference type="GO" id="GO:0008194">
    <property type="term" value="F:UDP-glycosyltransferase activity"/>
    <property type="evidence" value="ECO:0007669"/>
    <property type="project" value="TreeGrafter"/>
</dbReference>
<keyword evidence="3 10" id="KW-0328">Glycosyltransferase</keyword>
<dbReference type="GO" id="GO:0016758">
    <property type="term" value="F:hexosyltransferase activity"/>
    <property type="evidence" value="ECO:0007669"/>
    <property type="project" value="InterPro"/>
</dbReference>